<reference evidence="2" key="1">
    <citation type="journal article" date="2022" name="bioRxiv">
        <title>Sequencing and chromosome-scale assembly of the giantPleurodeles waltlgenome.</title>
        <authorList>
            <person name="Brown T."/>
            <person name="Elewa A."/>
            <person name="Iarovenko S."/>
            <person name="Subramanian E."/>
            <person name="Araus A.J."/>
            <person name="Petzold A."/>
            <person name="Susuki M."/>
            <person name="Suzuki K.-i.T."/>
            <person name="Hayashi T."/>
            <person name="Toyoda A."/>
            <person name="Oliveira C."/>
            <person name="Osipova E."/>
            <person name="Leigh N.D."/>
            <person name="Simon A."/>
            <person name="Yun M.H."/>
        </authorList>
    </citation>
    <scope>NUCLEOTIDE SEQUENCE</scope>
    <source>
        <strain evidence="2">20211129_DDA</strain>
        <tissue evidence="2">Liver</tissue>
    </source>
</reference>
<dbReference type="Proteomes" id="UP001066276">
    <property type="component" value="Chromosome 1_2"/>
</dbReference>
<gene>
    <name evidence="2" type="ORF">NDU88_003554</name>
</gene>
<dbReference type="AlphaFoldDB" id="A0AAV7W3W6"/>
<proteinExistence type="predicted"/>
<sequence length="78" mass="8919">MKKLYGIAVHGCYRVSKSLSMKEFTRPVHLYPRGTSEGTDTQDVNPDICRPTDTNGTGRRVKEKKEEAEKKDDMENDE</sequence>
<evidence type="ECO:0000313" key="2">
    <source>
        <dbReference type="EMBL" id="KAJ1208168.1"/>
    </source>
</evidence>
<evidence type="ECO:0000313" key="3">
    <source>
        <dbReference type="Proteomes" id="UP001066276"/>
    </source>
</evidence>
<name>A0AAV7W3W6_PLEWA</name>
<dbReference type="EMBL" id="JANPWB010000002">
    <property type="protein sequence ID" value="KAJ1208168.1"/>
    <property type="molecule type" value="Genomic_DNA"/>
</dbReference>
<comment type="caution">
    <text evidence="2">The sequence shown here is derived from an EMBL/GenBank/DDBJ whole genome shotgun (WGS) entry which is preliminary data.</text>
</comment>
<organism evidence="2 3">
    <name type="scientific">Pleurodeles waltl</name>
    <name type="common">Iberian ribbed newt</name>
    <dbReference type="NCBI Taxonomy" id="8319"/>
    <lineage>
        <taxon>Eukaryota</taxon>
        <taxon>Metazoa</taxon>
        <taxon>Chordata</taxon>
        <taxon>Craniata</taxon>
        <taxon>Vertebrata</taxon>
        <taxon>Euteleostomi</taxon>
        <taxon>Amphibia</taxon>
        <taxon>Batrachia</taxon>
        <taxon>Caudata</taxon>
        <taxon>Salamandroidea</taxon>
        <taxon>Salamandridae</taxon>
        <taxon>Pleurodelinae</taxon>
        <taxon>Pleurodeles</taxon>
    </lineage>
</organism>
<evidence type="ECO:0000256" key="1">
    <source>
        <dbReference type="SAM" id="MobiDB-lite"/>
    </source>
</evidence>
<keyword evidence="3" id="KW-1185">Reference proteome</keyword>
<accession>A0AAV7W3W6</accession>
<protein>
    <submittedName>
        <fullName evidence="2">Uncharacterized protein</fullName>
    </submittedName>
</protein>
<feature type="compositionally biased region" description="Basic and acidic residues" evidence="1">
    <location>
        <begin position="63"/>
        <end position="78"/>
    </location>
</feature>
<feature type="region of interest" description="Disordered" evidence="1">
    <location>
        <begin position="31"/>
        <end position="78"/>
    </location>
</feature>